<evidence type="ECO:0000256" key="6">
    <source>
        <dbReference type="SAM" id="MobiDB-lite"/>
    </source>
</evidence>
<comment type="cofactor">
    <cofactor evidence="1">
        <name>L-ascorbate</name>
        <dbReference type="ChEBI" id="CHEBI:38290"/>
    </cofactor>
</comment>
<dbReference type="InterPro" id="IPR005123">
    <property type="entry name" value="Oxoglu/Fe-dep_dioxygenase_dom"/>
</dbReference>
<dbReference type="Gene3D" id="2.60.120.620">
    <property type="entry name" value="q2cbj1_9rhob like domain"/>
    <property type="match status" value="1"/>
</dbReference>
<dbReference type="InterPro" id="IPR051842">
    <property type="entry name" value="uS12_prolyl_hydroxylase"/>
</dbReference>
<gene>
    <name evidence="8" type="ORF">CHLRE_03g186100v5</name>
</gene>
<dbReference type="InterPro" id="IPR006620">
    <property type="entry name" value="Pro_4_hyd_alph"/>
</dbReference>
<dbReference type="ExpressionAtlas" id="A0A2K3DY20">
    <property type="expression patterns" value="baseline"/>
</dbReference>
<evidence type="ECO:0000256" key="2">
    <source>
        <dbReference type="ARBA" id="ARBA00022723"/>
    </source>
</evidence>
<evidence type="ECO:0000259" key="7">
    <source>
        <dbReference type="PROSITE" id="PS51471"/>
    </source>
</evidence>
<keyword evidence="5" id="KW-0408">Iron</keyword>
<dbReference type="EMBL" id="CM008964">
    <property type="protein sequence ID" value="PNW85431.1"/>
    <property type="molecule type" value="Genomic_DNA"/>
</dbReference>
<proteinExistence type="predicted"/>
<dbReference type="OrthoDB" id="430522at2759"/>
<evidence type="ECO:0000256" key="5">
    <source>
        <dbReference type="ARBA" id="ARBA00023004"/>
    </source>
</evidence>
<dbReference type="RefSeq" id="XP_042926237.1">
    <property type="nucleotide sequence ID" value="XM_043061108.1"/>
</dbReference>
<dbReference type="SMART" id="SM00702">
    <property type="entry name" value="P4Hc"/>
    <property type="match status" value="1"/>
</dbReference>
<dbReference type="KEGG" id="cre:CHLRE_03g186100v5"/>
<dbReference type="GO" id="GO:0016705">
    <property type="term" value="F:oxidoreductase activity, acting on paired donors, with incorporation or reduction of molecular oxygen"/>
    <property type="evidence" value="ECO:0007669"/>
    <property type="project" value="InterPro"/>
</dbReference>
<dbReference type="GO" id="GO:0005506">
    <property type="term" value="F:iron ion binding"/>
    <property type="evidence" value="ECO:0007669"/>
    <property type="project" value="InterPro"/>
</dbReference>
<organism evidence="8 9">
    <name type="scientific">Chlamydomonas reinhardtii</name>
    <name type="common">Chlamydomonas smithii</name>
    <dbReference type="NCBI Taxonomy" id="3055"/>
    <lineage>
        <taxon>Eukaryota</taxon>
        <taxon>Viridiplantae</taxon>
        <taxon>Chlorophyta</taxon>
        <taxon>core chlorophytes</taxon>
        <taxon>Chlorophyceae</taxon>
        <taxon>CS clade</taxon>
        <taxon>Chlamydomonadales</taxon>
        <taxon>Chlamydomonadaceae</taxon>
        <taxon>Chlamydomonas</taxon>
    </lineage>
</organism>
<dbReference type="Proteomes" id="UP000006906">
    <property type="component" value="Chromosome 3"/>
</dbReference>
<evidence type="ECO:0000313" key="8">
    <source>
        <dbReference type="EMBL" id="PNW85431.1"/>
    </source>
</evidence>
<dbReference type="GeneID" id="66052918"/>
<protein>
    <recommendedName>
        <fullName evidence="7">Fe2OG dioxygenase domain-containing protein</fullName>
    </recommendedName>
</protein>
<evidence type="ECO:0000256" key="1">
    <source>
        <dbReference type="ARBA" id="ARBA00001961"/>
    </source>
</evidence>
<accession>A0A2K3DY20</accession>
<evidence type="ECO:0000256" key="3">
    <source>
        <dbReference type="ARBA" id="ARBA00022964"/>
    </source>
</evidence>
<dbReference type="Pfam" id="PF13661">
    <property type="entry name" value="2OG-FeII_Oxy_4"/>
    <property type="match status" value="1"/>
</dbReference>
<dbReference type="PROSITE" id="PS51471">
    <property type="entry name" value="FE2OG_OXY"/>
    <property type="match status" value="1"/>
</dbReference>
<keyword evidence="9" id="KW-1185">Reference proteome</keyword>
<dbReference type="Gramene" id="PNW85431">
    <property type="protein sequence ID" value="PNW85431"/>
    <property type="gene ID" value="CHLRE_03g186100v5"/>
</dbReference>
<evidence type="ECO:0000313" key="9">
    <source>
        <dbReference type="Proteomes" id="UP000006906"/>
    </source>
</evidence>
<dbReference type="PaxDb" id="3055-EDP04493"/>
<evidence type="ECO:0000256" key="4">
    <source>
        <dbReference type="ARBA" id="ARBA00023002"/>
    </source>
</evidence>
<dbReference type="GO" id="GO:0031418">
    <property type="term" value="F:L-ascorbic acid binding"/>
    <property type="evidence" value="ECO:0007669"/>
    <property type="project" value="InterPro"/>
</dbReference>
<keyword evidence="4" id="KW-0560">Oxidoreductase</keyword>
<feature type="domain" description="Fe2OG dioxygenase" evidence="7">
    <location>
        <begin position="117"/>
        <end position="227"/>
    </location>
</feature>
<dbReference type="STRING" id="3055.A0A2K3DY20"/>
<dbReference type="PANTHER" id="PTHR12117">
    <property type="entry name" value="HISTONE ACETYLTRANSFERASE COMPLEX"/>
    <property type="match status" value="1"/>
</dbReference>
<feature type="region of interest" description="Disordered" evidence="6">
    <location>
        <begin position="245"/>
        <end position="342"/>
    </location>
</feature>
<sequence length="382" mass="41849">MGRGGGKPGARGAHAGRKQTWQEWIDDYEAASECIFKHDVEATVIEAGGLARISSFLPEFVAEGILTVLKSIPDSKWNETAAREDYRQNNISHSFSSVKQANGLDAVIRLFTLVRPEALHAFSAAKYCKRDHIAPHDDRAYTQVRLDSGRIITTSRDLAVIYYLTKDWKEEYGGVLVDLEDTAAGPSGRRYVPQWNSVVAFKVPRYHAVTALTTDRPRYSIFGWFLLPGKRYPLFTGDDLEQHKQRTLRAKHGQQPEQEPEEEGGEDEEEDKDEEGEEGEGLAAEEGAEEVQAAPRSHAGAAGSRGRIEQPAPKRHRGAEAGAASSHQGHSERRTEDAGAVVGGASAAMAMGSGQVGSRGGAVRSIVRLPGRWQGRRKHACI</sequence>
<keyword evidence="2" id="KW-0479">Metal-binding</keyword>
<reference evidence="8 9" key="1">
    <citation type="journal article" date="2007" name="Science">
        <title>The Chlamydomonas genome reveals the evolution of key animal and plant functions.</title>
        <authorList>
            <person name="Merchant S.S."/>
            <person name="Prochnik S.E."/>
            <person name="Vallon O."/>
            <person name="Harris E.H."/>
            <person name="Karpowicz S.J."/>
            <person name="Witman G.B."/>
            <person name="Terry A."/>
            <person name="Salamov A."/>
            <person name="Fritz-Laylin L.K."/>
            <person name="Marechal-Drouard L."/>
            <person name="Marshall W.F."/>
            <person name="Qu L.H."/>
            <person name="Nelson D.R."/>
            <person name="Sanderfoot A.A."/>
            <person name="Spalding M.H."/>
            <person name="Kapitonov V.V."/>
            <person name="Ren Q."/>
            <person name="Ferris P."/>
            <person name="Lindquist E."/>
            <person name="Shapiro H."/>
            <person name="Lucas S.M."/>
            <person name="Grimwood J."/>
            <person name="Schmutz J."/>
            <person name="Cardol P."/>
            <person name="Cerutti H."/>
            <person name="Chanfreau G."/>
            <person name="Chen C.L."/>
            <person name="Cognat V."/>
            <person name="Croft M.T."/>
            <person name="Dent R."/>
            <person name="Dutcher S."/>
            <person name="Fernandez E."/>
            <person name="Fukuzawa H."/>
            <person name="Gonzalez-Ballester D."/>
            <person name="Gonzalez-Halphen D."/>
            <person name="Hallmann A."/>
            <person name="Hanikenne M."/>
            <person name="Hippler M."/>
            <person name="Inwood W."/>
            <person name="Jabbari K."/>
            <person name="Kalanon M."/>
            <person name="Kuras R."/>
            <person name="Lefebvre P.A."/>
            <person name="Lemaire S.D."/>
            <person name="Lobanov A.V."/>
            <person name="Lohr M."/>
            <person name="Manuell A."/>
            <person name="Meier I."/>
            <person name="Mets L."/>
            <person name="Mittag M."/>
            <person name="Mittelmeier T."/>
            <person name="Moroney J.V."/>
            <person name="Moseley J."/>
            <person name="Napoli C."/>
            <person name="Nedelcu A.M."/>
            <person name="Niyogi K."/>
            <person name="Novoselov S.V."/>
            <person name="Paulsen I.T."/>
            <person name="Pazour G."/>
            <person name="Purton S."/>
            <person name="Ral J.P."/>
            <person name="Riano-Pachon D.M."/>
            <person name="Riekhof W."/>
            <person name="Rymarquis L."/>
            <person name="Schroda M."/>
            <person name="Stern D."/>
            <person name="Umen J."/>
            <person name="Willows R."/>
            <person name="Wilson N."/>
            <person name="Zimmer S.L."/>
            <person name="Allmer J."/>
            <person name="Balk J."/>
            <person name="Bisova K."/>
            <person name="Chen C.J."/>
            <person name="Elias M."/>
            <person name="Gendler K."/>
            <person name="Hauser C."/>
            <person name="Lamb M.R."/>
            <person name="Ledford H."/>
            <person name="Long J.C."/>
            <person name="Minagawa J."/>
            <person name="Page M.D."/>
            <person name="Pan J."/>
            <person name="Pootakham W."/>
            <person name="Roje S."/>
            <person name="Rose A."/>
            <person name="Stahlberg E."/>
            <person name="Terauchi A.M."/>
            <person name="Yang P."/>
            <person name="Ball S."/>
            <person name="Bowler C."/>
            <person name="Dieckmann C.L."/>
            <person name="Gladyshev V.N."/>
            <person name="Green P."/>
            <person name="Jorgensen R."/>
            <person name="Mayfield S."/>
            <person name="Mueller-Roeber B."/>
            <person name="Rajamani S."/>
            <person name="Sayre R.T."/>
            <person name="Brokstein P."/>
            <person name="Dubchak I."/>
            <person name="Goodstein D."/>
            <person name="Hornick L."/>
            <person name="Huang Y.W."/>
            <person name="Jhaveri J."/>
            <person name="Luo Y."/>
            <person name="Martinez D."/>
            <person name="Ngau W.C."/>
            <person name="Otillar B."/>
            <person name="Poliakov A."/>
            <person name="Porter A."/>
            <person name="Szajkowski L."/>
            <person name="Werner G."/>
            <person name="Zhou K."/>
            <person name="Grigoriev I.V."/>
            <person name="Rokhsar D.S."/>
            <person name="Grossman A.R."/>
        </authorList>
    </citation>
    <scope>NUCLEOTIDE SEQUENCE [LARGE SCALE GENOMIC DNA]</scope>
    <source>
        <strain evidence="9">CC-503</strain>
    </source>
</reference>
<dbReference type="InParanoid" id="A0A2K3DY20"/>
<dbReference type="InterPro" id="IPR039558">
    <property type="entry name" value="TPA1/OFD1_N"/>
</dbReference>
<dbReference type="PANTHER" id="PTHR12117:SF0">
    <property type="entry name" value="PROLYL 3-HYDROXYLASE OGFOD1"/>
    <property type="match status" value="1"/>
</dbReference>
<dbReference type="GO" id="GO:0051213">
    <property type="term" value="F:dioxygenase activity"/>
    <property type="evidence" value="ECO:0007669"/>
    <property type="project" value="UniProtKB-KW"/>
</dbReference>
<dbReference type="AlphaFoldDB" id="A0A2K3DY20"/>
<keyword evidence="3" id="KW-0223">Dioxygenase</keyword>
<name>A0A2K3DY20_CHLRE</name>
<feature type="compositionally biased region" description="Acidic residues" evidence="6">
    <location>
        <begin position="258"/>
        <end position="280"/>
    </location>
</feature>